<accession>A0AAD7IM53</accession>
<proteinExistence type="predicted"/>
<dbReference type="SUPFAM" id="SSF52540">
    <property type="entry name" value="P-loop containing nucleoside triphosphate hydrolases"/>
    <property type="match status" value="1"/>
</dbReference>
<evidence type="ECO:0000313" key="2">
    <source>
        <dbReference type="EMBL" id="KAJ7746341.1"/>
    </source>
</evidence>
<dbReference type="PRINTS" id="PR00364">
    <property type="entry name" value="DISEASERSIST"/>
</dbReference>
<dbReference type="CDD" id="cd21037">
    <property type="entry name" value="MLKL_NTD"/>
    <property type="match status" value="1"/>
</dbReference>
<evidence type="ECO:0000259" key="1">
    <source>
        <dbReference type="Pfam" id="PF00931"/>
    </source>
</evidence>
<dbReference type="Gene3D" id="1.20.930.20">
    <property type="entry name" value="Adaptor protein Cbl, N-terminal domain"/>
    <property type="match status" value="1"/>
</dbReference>
<keyword evidence="2" id="KW-0378">Hydrolase</keyword>
<dbReference type="GO" id="GO:0007166">
    <property type="term" value="P:cell surface receptor signaling pathway"/>
    <property type="evidence" value="ECO:0007669"/>
    <property type="project" value="InterPro"/>
</dbReference>
<dbReference type="PANTHER" id="PTHR47691">
    <property type="entry name" value="REGULATOR-RELATED"/>
    <property type="match status" value="1"/>
</dbReference>
<dbReference type="InterPro" id="IPR059179">
    <property type="entry name" value="MLKL-like_MCAfunc"/>
</dbReference>
<dbReference type="AlphaFoldDB" id="A0AAD7IM53"/>
<dbReference type="GO" id="GO:0043531">
    <property type="term" value="F:ADP binding"/>
    <property type="evidence" value="ECO:0007669"/>
    <property type="project" value="InterPro"/>
</dbReference>
<dbReference type="InterPro" id="IPR027417">
    <property type="entry name" value="P-loop_NTPase"/>
</dbReference>
<dbReference type="Gene3D" id="3.40.50.300">
    <property type="entry name" value="P-loop containing nucleotide triphosphate hydrolases"/>
    <property type="match status" value="1"/>
</dbReference>
<reference evidence="2" key="1">
    <citation type="submission" date="2023-03" db="EMBL/GenBank/DDBJ databases">
        <title>Massive genome expansion in bonnet fungi (Mycena s.s.) driven by repeated elements and novel gene families across ecological guilds.</title>
        <authorList>
            <consortium name="Lawrence Berkeley National Laboratory"/>
            <person name="Harder C.B."/>
            <person name="Miyauchi S."/>
            <person name="Viragh M."/>
            <person name="Kuo A."/>
            <person name="Thoen E."/>
            <person name="Andreopoulos B."/>
            <person name="Lu D."/>
            <person name="Skrede I."/>
            <person name="Drula E."/>
            <person name="Henrissat B."/>
            <person name="Morin E."/>
            <person name="Kohler A."/>
            <person name="Barry K."/>
            <person name="LaButti K."/>
            <person name="Morin E."/>
            <person name="Salamov A."/>
            <person name="Lipzen A."/>
            <person name="Mereny Z."/>
            <person name="Hegedus B."/>
            <person name="Baldrian P."/>
            <person name="Stursova M."/>
            <person name="Weitz H."/>
            <person name="Taylor A."/>
            <person name="Grigoriev I.V."/>
            <person name="Nagy L.G."/>
            <person name="Martin F."/>
            <person name="Kauserud H."/>
        </authorList>
    </citation>
    <scope>NUCLEOTIDE SEQUENCE</scope>
    <source>
        <strain evidence="2">CBHHK182m</strain>
    </source>
</reference>
<gene>
    <name evidence="2" type="ORF">B0H16DRAFT_1421839</name>
</gene>
<evidence type="ECO:0000313" key="3">
    <source>
        <dbReference type="Proteomes" id="UP001215598"/>
    </source>
</evidence>
<dbReference type="EMBL" id="JARKIB010000080">
    <property type="protein sequence ID" value="KAJ7746341.1"/>
    <property type="molecule type" value="Genomic_DNA"/>
</dbReference>
<dbReference type="GO" id="GO:0016787">
    <property type="term" value="F:hydrolase activity"/>
    <property type="evidence" value="ECO:0007669"/>
    <property type="project" value="UniProtKB-KW"/>
</dbReference>
<sequence length="701" mass="77657">MPMLPLQRTNQLLHYANAAAATFREVSDCYDVPFLGTISGVTDLILQTIGSMRSNKEEYLKLVGQIQTASLMIGALCVERRGVLHPNMLDHIGKFAESLQQIQSFLRTQQELGSIKRLLKNQENTAQLEKYKASLERAIDVFSIEGNPSSILASTTLDMDAEQRQEQLLQFIRSMETEYNSDGSSLISNPHSLGGFGSSSNSLLSLLPPSPKIFHGRETELRQVVDTLLSVPGYVAILGTGGIGKTSLARAVVHHPTLDTKYPRRFFVSCETSNSLSELLAAIVSGLGLEPSNVPLRCILGSLSGDAPVLLVLDNLETPWEPLACRDGIEELLSKVTELSHLSLVVTMRGAERPGKVRWNRPFLSPLNPIPDSAARKIFLDIVDHPSSEEAILVDQILQLTDNLPLAVNLLAHLAAVDGCETVLTRWKHEKTSILSDGYDKVSSLEKSISISLASPRITSADGAQELLSLLSLLPNGISEAEVLGSNVPIGNFQHCRTALLRTSLAYLDRDRLRVLAPIREYVQNACRPSQHLVRPLREYLRSLIVVWQVYEDLSSGNLVAQVITNLSNISAVIAHGLEEREPEDLNDLTETVLAILLLDQFRMDTLHTSTELLRFVPQLLDVLKDEQLYGKYIEHQFRYHPRTILPADVDRLSAQGLKHFQKANDPTGESRFYLALASYYTRIVGDLSRARDSVNQSLVQ</sequence>
<comment type="caution">
    <text evidence="2">The sequence shown here is derived from an EMBL/GenBank/DDBJ whole genome shotgun (WGS) entry which is preliminary data.</text>
</comment>
<name>A0AAD7IM53_9AGAR</name>
<dbReference type="Proteomes" id="UP001215598">
    <property type="component" value="Unassembled WGS sequence"/>
</dbReference>
<dbReference type="InterPro" id="IPR036537">
    <property type="entry name" value="Adaptor_Cbl_N_dom_sf"/>
</dbReference>
<dbReference type="Pfam" id="PF00931">
    <property type="entry name" value="NB-ARC"/>
    <property type="match status" value="1"/>
</dbReference>
<organism evidence="2 3">
    <name type="scientific">Mycena metata</name>
    <dbReference type="NCBI Taxonomy" id="1033252"/>
    <lineage>
        <taxon>Eukaryota</taxon>
        <taxon>Fungi</taxon>
        <taxon>Dikarya</taxon>
        <taxon>Basidiomycota</taxon>
        <taxon>Agaricomycotina</taxon>
        <taxon>Agaricomycetes</taxon>
        <taxon>Agaricomycetidae</taxon>
        <taxon>Agaricales</taxon>
        <taxon>Marasmiineae</taxon>
        <taxon>Mycenaceae</taxon>
        <taxon>Mycena</taxon>
    </lineage>
</organism>
<feature type="domain" description="NB-ARC" evidence="1">
    <location>
        <begin position="218"/>
        <end position="292"/>
    </location>
</feature>
<dbReference type="InterPro" id="IPR002182">
    <property type="entry name" value="NB-ARC"/>
</dbReference>
<keyword evidence="3" id="KW-1185">Reference proteome</keyword>
<dbReference type="PANTHER" id="PTHR47691:SF3">
    <property type="entry name" value="HTH-TYPE TRANSCRIPTIONAL REGULATOR RV0890C-RELATED"/>
    <property type="match status" value="1"/>
</dbReference>
<protein>
    <submittedName>
        <fullName evidence="2">P-loop containing nucleoside triphosphate hydrolase protein</fullName>
    </submittedName>
</protein>